<dbReference type="AlphaFoldDB" id="A0A0C2ZA10"/>
<dbReference type="EMBL" id="KN822920">
    <property type="protein sequence ID" value="KIM49962.1"/>
    <property type="molecule type" value="Genomic_DNA"/>
</dbReference>
<proteinExistence type="predicted"/>
<dbReference type="Proteomes" id="UP000053989">
    <property type="component" value="Unassembled WGS sequence"/>
</dbReference>
<dbReference type="InParanoid" id="A0A0C2ZA10"/>
<keyword evidence="2" id="KW-1185">Reference proteome</keyword>
<accession>A0A0C2ZA10</accession>
<organism evidence="1 2">
    <name type="scientific">Scleroderma citrinum Foug A</name>
    <dbReference type="NCBI Taxonomy" id="1036808"/>
    <lineage>
        <taxon>Eukaryota</taxon>
        <taxon>Fungi</taxon>
        <taxon>Dikarya</taxon>
        <taxon>Basidiomycota</taxon>
        <taxon>Agaricomycotina</taxon>
        <taxon>Agaricomycetes</taxon>
        <taxon>Agaricomycetidae</taxon>
        <taxon>Boletales</taxon>
        <taxon>Sclerodermatineae</taxon>
        <taxon>Sclerodermataceae</taxon>
        <taxon>Scleroderma</taxon>
    </lineage>
</organism>
<protein>
    <submittedName>
        <fullName evidence="1">Uncharacterized protein</fullName>
    </submittedName>
</protein>
<sequence length="137" mass="15503">MLGLVPNIRYRRDPITVWKQEQSSTSMGSVFLHAAVLNDLLEVHALIQVDGMTFAGDVHLEELFWFSKVSALPLVHELHFDRINYGLIRATEEGVINVYYSDNNIGALLLVEEDACFRLKVLKPKFFEGLIECAPPS</sequence>
<name>A0A0C2ZA10_9AGAM</name>
<evidence type="ECO:0000313" key="1">
    <source>
        <dbReference type="EMBL" id="KIM49962.1"/>
    </source>
</evidence>
<dbReference type="HOGENOM" id="CLU_1866334_0_0_1"/>
<reference evidence="2" key="2">
    <citation type="submission" date="2015-01" db="EMBL/GenBank/DDBJ databases">
        <title>Evolutionary Origins and Diversification of the Mycorrhizal Mutualists.</title>
        <authorList>
            <consortium name="DOE Joint Genome Institute"/>
            <consortium name="Mycorrhizal Genomics Consortium"/>
            <person name="Kohler A."/>
            <person name="Kuo A."/>
            <person name="Nagy L.G."/>
            <person name="Floudas D."/>
            <person name="Copeland A."/>
            <person name="Barry K.W."/>
            <person name="Cichocki N."/>
            <person name="Veneault-Fourrey C."/>
            <person name="LaButti K."/>
            <person name="Lindquist E.A."/>
            <person name="Lipzen A."/>
            <person name="Lundell T."/>
            <person name="Morin E."/>
            <person name="Murat C."/>
            <person name="Riley R."/>
            <person name="Ohm R."/>
            <person name="Sun H."/>
            <person name="Tunlid A."/>
            <person name="Henrissat B."/>
            <person name="Grigoriev I.V."/>
            <person name="Hibbett D.S."/>
            <person name="Martin F."/>
        </authorList>
    </citation>
    <scope>NUCLEOTIDE SEQUENCE [LARGE SCALE GENOMIC DNA]</scope>
    <source>
        <strain evidence="2">Foug A</strain>
    </source>
</reference>
<reference evidence="1 2" key="1">
    <citation type="submission" date="2014-04" db="EMBL/GenBank/DDBJ databases">
        <authorList>
            <consortium name="DOE Joint Genome Institute"/>
            <person name="Kuo A."/>
            <person name="Kohler A."/>
            <person name="Nagy L.G."/>
            <person name="Floudas D."/>
            <person name="Copeland A."/>
            <person name="Barry K.W."/>
            <person name="Cichocki N."/>
            <person name="Veneault-Fourrey C."/>
            <person name="LaButti K."/>
            <person name="Lindquist E.A."/>
            <person name="Lipzen A."/>
            <person name="Lundell T."/>
            <person name="Morin E."/>
            <person name="Murat C."/>
            <person name="Sun H."/>
            <person name="Tunlid A."/>
            <person name="Henrissat B."/>
            <person name="Grigoriev I.V."/>
            <person name="Hibbett D.S."/>
            <person name="Martin F."/>
            <person name="Nordberg H.P."/>
            <person name="Cantor M.N."/>
            <person name="Hua S.X."/>
        </authorList>
    </citation>
    <scope>NUCLEOTIDE SEQUENCE [LARGE SCALE GENOMIC DNA]</scope>
    <source>
        <strain evidence="1 2">Foug A</strain>
    </source>
</reference>
<gene>
    <name evidence="1" type="ORF">SCLCIDRAFT_34865</name>
</gene>
<evidence type="ECO:0000313" key="2">
    <source>
        <dbReference type="Proteomes" id="UP000053989"/>
    </source>
</evidence>